<dbReference type="CDD" id="cd02440">
    <property type="entry name" value="AdoMet_MTases"/>
    <property type="match status" value="1"/>
</dbReference>
<dbReference type="EMBL" id="CAFBLH010000012">
    <property type="protein sequence ID" value="CAB4863162.1"/>
    <property type="molecule type" value="Genomic_DNA"/>
</dbReference>
<feature type="domain" description="Methyltransferase type 11" evidence="4">
    <location>
        <begin position="60"/>
        <end position="107"/>
    </location>
</feature>
<dbReference type="Pfam" id="PF08241">
    <property type="entry name" value="Methyltransf_11"/>
    <property type="match status" value="1"/>
</dbReference>
<gene>
    <name evidence="5" type="ORF">UFOPK3342_00548</name>
</gene>
<keyword evidence="1" id="KW-0489">Methyltransferase</keyword>
<dbReference type="Pfam" id="PF04989">
    <property type="entry name" value="RMNT_CmcI"/>
    <property type="match status" value="1"/>
</dbReference>
<dbReference type="SUPFAM" id="SSF53335">
    <property type="entry name" value="S-adenosyl-L-methionine-dependent methyltransferases"/>
    <property type="match status" value="2"/>
</dbReference>
<organism evidence="5">
    <name type="scientific">freshwater metagenome</name>
    <dbReference type="NCBI Taxonomy" id="449393"/>
    <lineage>
        <taxon>unclassified sequences</taxon>
        <taxon>metagenomes</taxon>
        <taxon>ecological metagenomes</taxon>
    </lineage>
</organism>
<reference evidence="5" key="1">
    <citation type="submission" date="2020-05" db="EMBL/GenBank/DDBJ databases">
        <authorList>
            <person name="Chiriac C."/>
            <person name="Salcher M."/>
            <person name="Ghai R."/>
            <person name="Kavagutti S V."/>
        </authorList>
    </citation>
    <scope>NUCLEOTIDE SEQUENCE</scope>
</reference>
<evidence type="ECO:0000313" key="5">
    <source>
        <dbReference type="EMBL" id="CAB4863162.1"/>
    </source>
</evidence>
<dbReference type="PANTHER" id="PTHR40048:SF1">
    <property type="entry name" value="RHAMNOSYL O-METHYLTRANSFERASE"/>
    <property type="match status" value="1"/>
</dbReference>
<evidence type="ECO:0000256" key="3">
    <source>
        <dbReference type="SAM" id="MobiDB-lite"/>
    </source>
</evidence>
<dbReference type="InterPro" id="IPR007072">
    <property type="entry name" value="RNMT_CmcI"/>
</dbReference>
<dbReference type="InterPro" id="IPR013216">
    <property type="entry name" value="Methyltransf_11"/>
</dbReference>
<evidence type="ECO:0000259" key="4">
    <source>
        <dbReference type="Pfam" id="PF08241"/>
    </source>
</evidence>
<dbReference type="GO" id="GO:0032259">
    <property type="term" value="P:methylation"/>
    <property type="evidence" value="ECO:0007669"/>
    <property type="project" value="UniProtKB-KW"/>
</dbReference>
<sequence length="459" mass="53113">MHKSAYEIGGKFINRYWRSGMSSILEIGSMDVNGTLKDFQPESSTWLGVDLEAGPGVDIVLDGNHVLPFLDAEFDLVIASSVFEHDPFFWKTFTEMVRVTKPNGYIYLSAPSNGVVHRYPLDIYRFYPDAGHSLKEWAQKEYPELRLVESFIAAQNYENVESLEAHWNDFTAVFQRGETKHENFIYLDTPSKNIWANDSFIESTFDFIPEDKHIIEKLKLDIVSHKSKSPEDTRETTYKIRQQGSEQDRDFSSDTPFTLLQSIQVGTMQYTYKGISCLKDPFDFTLYQKLLWQLKPKTIIEIGSFSGGSALWLADILRSWKFKTKIYSFDIKPPVIENKPRKLKFLKADIYKLEESKLSKILENAQHPILIIEDGPHTYEGSLNVLNFTNKFLKSGDYVIIEDGNVFDLRLAVYEDGPNRAIRNFLTNNPDRFEIDTEYCDFYGHNVTWNTNGYIKCIK</sequence>
<dbReference type="AlphaFoldDB" id="A0A6J7CWK2"/>
<proteinExistence type="predicted"/>
<name>A0A6J7CWK2_9ZZZZ</name>
<protein>
    <submittedName>
        <fullName evidence="5">Unannotated protein</fullName>
    </submittedName>
</protein>
<keyword evidence="2" id="KW-0808">Transferase</keyword>
<dbReference type="GO" id="GO:0005886">
    <property type="term" value="C:plasma membrane"/>
    <property type="evidence" value="ECO:0007669"/>
    <property type="project" value="TreeGrafter"/>
</dbReference>
<dbReference type="InterPro" id="IPR029063">
    <property type="entry name" value="SAM-dependent_MTases_sf"/>
</dbReference>
<dbReference type="GO" id="GO:0008757">
    <property type="term" value="F:S-adenosylmethionine-dependent methyltransferase activity"/>
    <property type="evidence" value="ECO:0007669"/>
    <property type="project" value="InterPro"/>
</dbReference>
<dbReference type="PANTHER" id="PTHR40048">
    <property type="entry name" value="RHAMNOSYL O-METHYLTRANSFERASE"/>
    <property type="match status" value="1"/>
</dbReference>
<evidence type="ECO:0000256" key="2">
    <source>
        <dbReference type="ARBA" id="ARBA00022679"/>
    </source>
</evidence>
<evidence type="ECO:0000256" key="1">
    <source>
        <dbReference type="ARBA" id="ARBA00022603"/>
    </source>
</evidence>
<feature type="region of interest" description="Disordered" evidence="3">
    <location>
        <begin position="231"/>
        <end position="253"/>
    </location>
</feature>
<dbReference type="GO" id="GO:0071770">
    <property type="term" value="P:DIM/DIP cell wall layer assembly"/>
    <property type="evidence" value="ECO:0007669"/>
    <property type="project" value="TreeGrafter"/>
</dbReference>
<dbReference type="GO" id="GO:0008610">
    <property type="term" value="P:lipid biosynthetic process"/>
    <property type="evidence" value="ECO:0007669"/>
    <property type="project" value="InterPro"/>
</dbReference>
<accession>A0A6J7CWK2</accession>
<dbReference type="Gene3D" id="3.40.50.150">
    <property type="entry name" value="Vaccinia Virus protein VP39"/>
    <property type="match status" value="2"/>
</dbReference>